<dbReference type="EMBL" id="SMFK01000008">
    <property type="protein sequence ID" value="TDD96004.1"/>
    <property type="molecule type" value="Genomic_DNA"/>
</dbReference>
<name>A0A4R5CFI8_9FLAO</name>
<accession>A0A4R5CFI8</accession>
<evidence type="ECO:0000313" key="1">
    <source>
        <dbReference type="EMBL" id="TDD96004.1"/>
    </source>
</evidence>
<dbReference type="Proteomes" id="UP000295479">
    <property type="component" value="Unassembled WGS sequence"/>
</dbReference>
<dbReference type="AlphaFoldDB" id="A0A4R5CFI8"/>
<reference evidence="1 2" key="1">
    <citation type="submission" date="2019-03" db="EMBL/GenBank/DDBJ databases">
        <title>Flavobacterium AR-3-4 sp. nov. isolated from arctic soil.</title>
        <authorList>
            <person name="Chaudhary D.K."/>
        </authorList>
    </citation>
    <scope>NUCLEOTIDE SEQUENCE [LARGE SCALE GENOMIC DNA]</scope>
    <source>
        <strain evidence="1 2">AR-3-4</strain>
    </source>
</reference>
<proteinExistence type="predicted"/>
<comment type="caution">
    <text evidence="1">The sequence shown here is derived from an EMBL/GenBank/DDBJ whole genome shotgun (WGS) entry which is preliminary data.</text>
</comment>
<dbReference type="OrthoDB" id="596204at2"/>
<sequence>MEAYNTSIYPVFEADQVLSQKELNLLVSHLEEQDRITRKNLIGLGIVCGLELTFSTANSVKIGCGTAVTSLGFQINWKETTFTQYHDFEISDQFLKPDYIREPYLDAIFKYATKYASIKKCSELLPTDASDEGKKPIPNNFFQDKLVILLLEMTLIDQKNCVTTNCDDKGKRIQFNMRPLVIPISPATNELITAYQLPELYSKIAFPRYNVPYKNLITAANVLDGFRKVYNDSFLTAISTSIANVFQDFKNILPQGSSLTMLENNKGKITETVDKYKSSLNLQYVWDWIFDIVSTYNEIIEFKKINPSLCCIDESLFPFHVVLGGNSIDDAVYRTPFIKTLNGTNDENAKLKELSLLFEKLVLILSTFEVPKGNGTKITPSSLGNFPISDKAIPYYYNTILELNTKWNPQLTSKNQNDTILSYHSTIPNYTNKPEVKDPLLFDTEPFNFFRIEGHIGKNYQEVLTELSSLKEIYNLPFKVIALNAIDFVGKEVDISEHQGDWGDLELDYDMARTKVFNVTQFVVNWINSNKVKIVEESLMTDATIASLKNILTEVKTLLTDDLTDFLSNYKSFYEIFKNLNILFLFHRFCMTLNKSTLTVIAEDLIDHLDEINEMFLEDAFTVIYDESYKRWTTIYKEMFLSTFLQKNKGIEHKAGVTKGGTFILVYTDSSIFKRKLIPPRYLGLLNTISNYNKSINLGPGSQAIKDEIVSTVVLTKVNFSQALPYDPNALIDCKEQTENIKDNLIKLASYNLSQNYPTHLQEFFIGNISSLLQFQPIFSAVGSTITEKVVLADFYIPYLCCSEGSTINIIIGKEQTTIGDFNPEDFDSEDFNTK</sequence>
<evidence type="ECO:0000313" key="2">
    <source>
        <dbReference type="Proteomes" id="UP000295479"/>
    </source>
</evidence>
<keyword evidence="2" id="KW-1185">Reference proteome</keyword>
<gene>
    <name evidence="1" type="ORF">E0F76_12915</name>
</gene>
<organism evidence="1 2">
    <name type="scientific">Flavobacterium cellulosilyticum</name>
    <dbReference type="NCBI Taxonomy" id="2541731"/>
    <lineage>
        <taxon>Bacteria</taxon>
        <taxon>Pseudomonadati</taxon>
        <taxon>Bacteroidota</taxon>
        <taxon>Flavobacteriia</taxon>
        <taxon>Flavobacteriales</taxon>
        <taxon>Flavobacteriaceae</taxon>
        <taxon>Flavobacterium</taxon>
    </lineage>
</organism>
<protein>
    <submittedName>
        <fullName evidence="1">Uncharacterized protein</fullName>
    </submittedName>
</protein>
<dbReference type="RefSeq" id="WP_132006692.1">
    <property type="nucleotide sequence ID" value="NZ_SMFK01000008.1"/>
</dbReference>